<name>A0ABW5HYC1_9PSEU</name>
<protein>
    <submittedName>
        <fullName evidence="1">Uncharacterized protein</fullName>
    </submittedName>
</protein>
<evidence type="ECO:0000313" key="1">
    <source>
        <dbReference type="EMBL" id="MFD2481463.1"/>
    </source>
</evidence>
<reference evidence="2" key="1">
    <citation type="journal article" date="2019" name="Int. J. Syst. Evol. Microbiol.">
        <title>The Global Catalogue of Microorganisms (GCM) 10K type strain sequencing project: providing services to taxonomists for standard genome sequencing and annotation.</title>
        <authorList>
            <consortium name="The Broad Institute Genomics Platform"/>
            <consortium name="The Broad Institute Genome Sequencing Center for Infectious Disease"/>
            <person name="Wu L."/>
            <person name="Ma J."/>
        </authorList>
    </citation>
    <scope>NUCLEOTIDE SEQUENCE [LARGE SCALE GENOMIC DNA]</scope>
    <source>
        <strain evidence="2">CGMCC 4.7638</strain>
    </source>
</reference>
<comment type="caution">
    <text evidence="1">The sequence shown here is derived from an EMBL/GenBank/DDBJ whole genome shotgun (WGS) entry which is preliminary data.</text>
</comment>
<keyword evidence="2" id="KW-1185">Reference proteome</keyword>
<dbReference type="Proteomes" id="UP001597542">
    <property type="component" value="Unassembled WGS sequence"/>
</dbReference>
<organism evidence="1 2">
    <name type="scientific">Amycolatopsis albidoflavus</name>
    <dbReference type="NCBI Taxonomy" id="102226"/>
    <lineage>
        <taxon>Bacteria</taxon>
        <taxon>Bacillati</taxon>
        <taxon>Actinomycetota</taxon>
        <taxon>Actinomycetes</taxon>
        <taxon>Pseudonocardiales</taxon>
        <taxon>Pseudonocardiaceae</taxon>
        <taxon>Amycolatopsis</taxon>
    </lineage>
</organism>
<gene>
    <name evidence="1" type="ORF">ACFSUT_14360</name>
</gene>
<proteinExistence type="predicted"/>
<sequence>MDEAVDGAELSVRRVIAEPESFDSADVLRDTTSHLSIKTNAVYIDKKAQDDLASARRDYADHAEKIRTPIPAFGDWLAKNGHVINHASQVAENTLRDMKDAIM</sequence>
<dbReference type="RefSeq" id="WP_344273750.1">
    <property type="nucleotide sequence ID" value="NZ_BAAAHV010000011.1"/>
</dbReference>
<evidence type="ECO:0000313" key="2">
    <source>
        <dbReference type="Proteomes" id="UP001597542"/>
    </source>
</evidence>
<dbReference type="EMBL" id="JBHUKQ010000010">
    <property type="protein sequence ID" value="MFD2481463.1"/>
    <property type="molecule type" value="Genomic_DNA"/>
</dbReference>
<accession>A0ABW5HYC1</accession>